<dbReference type="EnsemblFungi" id="EJT71208">
    <property type="protein sequence ID" value="EJT71208"/>
    <property type="gene ID" value="GGTG_10468"/>
</dbReference>
<name>J3PAE2_GAET3</name>
<reference evidence="2" key="2">
    <citation type="submission" date="2010-07" db="EMBL/GenBank/DDBJ databases">
        <authorList>
            <consortium name="The Broad Institute Genome Sequencing Platform"/>
            <consortium name="Broad Institute Genome Sequencing Center for Infectious Disease"/>
            <person name="Ma L.-J."/>
            <person name="Dead R."/>
            <person name="Young S."/>
            <person name="Zeng Q."/>
            <person name="Koehrsen M."/>
            <person name="Alvarado L."/>
            <person name="Berlin A."/>
            <person name="Chapman S.B."/>
            <person name="Chen Z."/>
            <person name="Freedman E."/>
            <person name="Gellesch M."/>
            <person name="Goldberg J."/>
            <person name="Griggs A."/>
            <person name="Gujja S."/>
            <person name="Heilman E.R."/>
            <person name="Heiman D."/>
            <person name="Hepburn T."/>
            <person name="Howarth C."/>
            <person name="Jen D."/>
            <person name="Larson L."/>
            <person name="Mehta T."/>
            <person name="Neiman D."/>
            <person name="Pearson M."/>
            <person name="Roberts A."/>
            <person name="Saif S."/>
            <person name="Shea T."/>
            <person name="Shenoy N."/>
            <person name="Sisk P."/>
            <person name="Stolte C."/>
            <person name="Sykes S."/>
            <person name="Walk T."/>
            <person name="White J."/>
            <person name="Yandava C."/>
            <person name="Haas B."/>
            <person name="Nusbaum C."/>
            <person name="Birren B."/>
        </authorList>
    </citation>
    <scope>NUCLEOTIDE SEQUENCE</scope>
    <source>
        <strain evidence="2">R3-111a-1</strain>
    </source>
</reference>
<dbReference type="RefSeq" id="XP_009226605.1">
    <property type="nucleotide sequence ID" value="XM_009228341.1"/>
</dbReference>
<organism evidence="2">
    <name type="scientific">Gaeumannomyces tritici (strain R3-111a-1)</name>
    <name type="common">Wheat and barley take-all root rot fungus</name>
    <name type="synonym">Gaeumannomyces graminis var. tritici</name>
    <dbReference type="NCBI Taxonomy" id="644352"/>
    <lineage>
        <taxon>Eukaryota</taxon>
        <taxon>Fungi</taxon>
        <taxon>Dikarya</taxon>
        <taxon>Ascomycota</taxon>
        <taxon>Pezizomycotina</taxon>
        <taxon>Sordariomycetes</taxon>
        <taxon>Sordariomycetidae</taxon>
        <taxon>Magnaporthales</taxon>
        <taxon>Magnaporthaceae</taxon>
        <taxon>Gaeumannomyces</taxon>
    </lineage>
</organism>
<reference evidence="2" key="3">
    <citation type="submission" date="2010-09" db="EMBL/GenBank/DDBJ databases">
        <title>Annotation of Gaeumannomyces graminis var. tritici R3-111a-1.</title>
        <authorList>
            <consortium name="The Broad Institute Genome Sequencing Platform"/>
            <person name="Ma L.-J."/>
            <person name="Dead R."/>
            <person name="Young S.K."/>
            <person name="Zeng Q."/>
            <person name="Gargeya S."/>
            <person name="Fitzgerald M."/>
            <person name="Haas B."/>
            <person name="Abouelleil A."/>
            <person name="Alvarado L."/>
            <person name="Arachchi H.M."/>
            <person name="Berlin A."/>
            <person name="Brown A."/>
            <person name="Chapman S.B."/>
            <person name="Chen Z."/>
            <person name="Dunbar C."/>
            <person name="Freedman E."/>
            <person name="Gearin G."/>
            <person name="Gellesch M."/>
            <person name="Goldberg J."/>
            <person name="Griggs A."/>
            <person name="Gujja S."/>
            <person name="Heiman D."/>
            <person name="Howarth C."/>
            <person name="Larson L."/>
            <person name="Lui A."/>
            <person name="MacDonald P.J.P."/>
            <person name="Mehta T."/>
            <person name="Montmayeur A."/>
            <person name="Murphy C."/>
            <person name="Neiman D."/>
            <person name="Pearson M."/>
            <person name="Priest M."/>
            <person name="Roberts A."/>
            <person name="Saif S."/>
            <person name="Shea T."/>
            <person name="Shenoy N."/>
            <person name="Sisk P."/>
            <person name="Stolte C."/>
            <person name="Sykes S."/>
            <person name="Yandava C."/>
            <person name="Wortman J."/>
            <person name="Nusbaum C."/>
            <person name="Birren B."/>
        </authorList>
    </citation>
    <scope>NUCLEOTIDE SEQUENCE</scope>
    <source>
        <strain evidence="2">R3-111a-1</strain>
    </source>
</reference>
<dbReference type="Proteomes" id="UP000006039">
    <property type="component" value="Unassembled WGS sequence"/>
</dbReference>
<dbReference type="GeneID" id="20350926"/>
<dbReference type="AlphaFoldDB" id="J3PAE2"/>
<gene>
    <name evidence="3" type="primary">20350926</name>
    <name evidence="2" type="ORF">GGTG_10468</name>
</gene>
<sequence length="104" mass="11262">MSPRAHAPTFAAARPPVAAIVEPPISSYPMQARKVTAIGLSPLLNVISSKQSDVERTQQNRRNQQSPVGWRRRVGGLLSQAGTYRDRGPRPFAGQMAGMIGLAR</sequence>
<protein>
    <submittedName>
        <fullName evidence="2 3">Uncharacterized protein</fullName>
    </submittedName>
</protein>
<dbReference type="EMBL" id="GL385400">
    <property type="protein sequence ID" value="EJT71208.1"/>
    <property type="molecule type" value="Genomic_DNA"/>
</dbReference>
<proteinExistence type="predicted"/>
<dbReference type="HOGENOM" id="CLU_2250344_0_0_1"/>
<reference evidence="3" key="5">
    <citation type="submission" date="2018-04" db="UniProtKB">
        <authorList>
            <consortium name="EnsemblFungi"/>
        </authorList>
    </citation>
    <scope>IDENTIFICATION</scope>
    <source>
        <strain evidence="3">R3-111a-1</strain>
    </source>
</reference>
<reference evidence="3" key="4">
    <citation type="journal article" date="2015" name="G3 (Bethesda)">
        <title>Genome sequences of three phytopathogenic species of the Magnaporthaceae family of fungi.</title>
        <authorList>
            <person name="Okagaki L.H."/>
            <person name="Nunes C.C."/>
            <person name="Sailsbery J."/>
            <person name="Clay B."/>
            <person name="Brown D."/>
            <person name="John T."/>
            <person name="Oh Y."/>
            <person name="Young N."/>
            <person name="Fitzgerald M."/>
            <person name="Haas B.J."/>
            <person name="Zeng Q."/>
            <person name="Young S."/>
            <person name="Adiconis X."/>
            <person name="Fan L."/>
            <person name="Levin J.Z."/>
            <person name="Mitchell T.K."/>
            <person name="Okubara P.A."/>
            <person name="Farman M.L."/>
            <person name="Kohn L.M."/>
            <person name="Birren B."/>
            <person name="Ma L.-J."/>
            <person name="Dean R.A."/>
        </authorList>
    </citation>
    <scope>NUCLEOTIDE SEQUENCE</scope>
    <source>
        <strain evidence="3">R3-111a-1</strain>
    </source>
</reference>
<keyword evidence="4" id="KW-1185">Reference proteome</keyword>
<evidence type="ECO:0000313" key="4">
    <source>
        <dbReference type="Proteomes" id="UP000006039"/>
    </source>
</evidence>
<feature type="region of interest" description="Disordered" evidence="1">
    <location>
        <begin position="51"/>
        <end position="74"/>
    </location>
</feature>
<evidence type="ECO:0000313" key="3">
    <source>
        <dbReference type="EnsemblFungi" id="EJT71208"/>
    </source>
</evidence>
<evidence type="ECO:0000313" key="2">
    <source>
        <dbReference type="EMBL" id="EJT71208.1"/>
    </source>
</evidence>
<evidence type="ECO:0000256" key="1">
    <source>
        <dbReference type="SAM" id="MobiDB-lite"/>
    </source>
</evidence>
<reference evidence="4" key="1">
    <citation type="submission" date="2010-07" db="EMBL/GenBank/DDBJ databases">
        <title>The genome sequence of Gaeumannomyces graminis var. tritici strain R3-111a-1.</title>
        <authorList>
            <consortium name="The Broad Institute Genome Sequencing Platform"/>
            <person name="Ma L.-J."/>
            <person name="Dead R."/>
            <person name="Young S."/>
            <person name="Zeng Q."/>
            <person name="Koehrsen M."/>
            <person name="Alvarado L."/>
            <person name="Berlin A."/>
            <person name="Chapman S.B."/>
            <person name="Chen Z."/>
            <person name="Freedman E."/>
            <person name="Gellesch M."/>
            <person name="Goldberg J."/>
            <person name="Griggs A."/>
            <person name="Gujja S."/>
            <person name="Heilman E.R."/>
            <person name="Heiman D."/>
            <person name="Hepburn T."/>
            <person name="Howarth C."/>
            <person name="Jen D."/>
            <person name="Larson L."/>
            <person name="Mehta T."/>
            <person name="Neiman D."/>
            <person name="Pearson M."/>
            <person name="Roberts A."/>
            <person name="Saif S."/>
            <person name="Shea T."/>
            <person name="Shenoy N."/>
            <person name="Sisk P."/>
            <person name="Stolte C."/>
            <person name="Sykes S."/>
            <person name="Walk T."/>
            <person name="White J."/>
            <person name="Yandava C."/>
            <person name="Haas B."/>
            <person name="Nusbaum C."/>
            <person name="Birren B."/>
        </authorList>
    </citation>
    <scope>NUCLEOTIDE SEQUENCE [LARGE SCALE GENOMIC DNA]</scope>
    <source>
        <strain evidence="4">R3-111a-1</strain>
    </source>
</reference>
<accession>J3PAE2</accession>
<dbReference type="VEuPathDB" id="FungiDB:GGTG_10468"/>